<protein>
    <submittedName>
        <fullName evidence="8">Type IV secretory system conjugative DNA transfer family protein</fullName>
    </submittedName>
</protein>
<comment type="caution">
    <text evidence="8">The sequence shown here is derived from an EMBL/GenBank/DDBJ whole genome shotgun (WGS) entry which is preliminary data.</text>
</comment>
<evidence type="ECO:0000256" key="5">
    <source>
        <dbReference type="ARBA" id="ARBA00022989"/>
    </source>
</evidence>
<dbReference type="AlphaFoldDB" id="A0A9X1NLZ4"/>
<evidence type="ECO:0000256" key="7">
    <source>
        <dbReference type="SAM" id="Phobius"/>
    </source>
</evidence>
<organism evidence="8 9">
    <name type="scientific">Kineosporia babensis</name>
    <dbReference type="NCBI Taxonomy" id="499548"/>
    <lineage>
        <taxon>Bacteria</taxon>
        <taxon>Bacillati</taxon>
        <taxon>Actinomycetota</taxon>
        <taxon>Actinomycetes</taxon>
        <taxon>Kineosporiales</taxon>
        <taxon>Kineosporiaceae</taxon>
        <taxon>Kineosporia</taxon>
    </lineage>
</organism>
<comment type="subcellular location">
    <subcellularLocation>
        <location evidence="1">Cell membrane</location>
        <topology evidence="1">Multi-pass membrane protein</topology>
    </subcellularLocation>
</comment>
<evidence type="ECO:0000256" key="3">
    <source>
        <dbReference type="ARBA" id="ARBA00022475"/>
    </source>
</evidence>
<dbReference type="SUPFAM" id="SSF52540">
    <property type="entry name" value="P-loop containing nucleoside triphosphate hydrolases"/>
    <property type="match status" value="1"/>
</dbReference>
<dbReference type="InterPro" id="IPR003688">
    <property type="entry name" value="TraG/VirD4"/>
</dbReference>
<evidence type="ECO:0000313" key="8">
    <source>
        <dbReference type="EMBL" id="MCD5316171.1"/>
    </source>
</evidence>
<keyword evidence="9" id="KW-1185">Reference proteome</keyword>
<evidence type="ECO:0000256" key="6">
    <source>
        <dbReference type="ARBA" id="ARBA00023136"/>
    </source>
</evidence>
<reference evidence="8" key="1">
    <citation type="submission" date="2021-11" db="EMBL/GenBank/DDBJ databases">
        <title>Streptomyces corallinus and Kineosporia corallina sp. nov., two new coral-derived marine actinobacteria.</title>
        <authorList>
            <person name="Buangrab K."/>
            <person name="Sutthacheep M."/>
            <person name="Yeemin T."/>
            <person name="Harunari E."/>
            <person name="Igarashi Y."/>
            <person name="Sripreechasak P."/>
            <person name="Kanchanasin P."/>
            <person name="Tanasupawat S."/>
            <person name="Phongsopitanun W."/>
        </authorList>
    </citation>
    <scope>NUCLEOTIDE SEQUENCE</scope>
    <source>
        <strain evidence="8">JCM 31032</strain>
    </source>
</reference>
<gene>
    <name evidence="8" type="ORF">LR394_35275</name>
</gene>
<evidence type="ECO:0000256" key="2">
    <source>
        <dbReference type="ARBA" id="ARBA00008806"/>
    </source>
</evidence>
<feature type="transmembrane region" description="Helical" evidence="7">
    <location>
        <begin position="104"/>
        <end position="126"/>
    </location>
</feature>
<dbReference type="CDD" id="cd01127">
    <property type="entry name" value="TrwB_TraG_TraD_VirD4"/>
    <property type="match status" value="1"/>
</dbReference>
<dbReference type="GO" id="GO:0005886">
    <property type="term" value="C:plasma membrane"/>
    <property type="evidence" value="ECO:0007669"/>
    <property type="project" value="UniProtKB-SubCell"/>
</dbReference>
<dbReference type="InterPro" id="IPR051539">
    <property type="entry name" value="T4SS-coupling_protein"/>
</dbReference>
<dbReference type="Pfam" id="PF02534">
    <property type="entry name" value="T4SS-DNA_transf"/>
    <property type="match status" value="1"/>
</dbReference>
<accession>A0A9X1NLZ4</accession>
<dbReference type="Gene3D" id="3.40.50.300">
    <property type="entry name" value="P-loop containing nucleotide triphosphate hydrolases"/>
    <property type="match status" value="1"/>
</dbReference>
<dbReference type="RefSeq" id="WP_231449023.1">
    <property type="nucleotide sequence ID" value="NZ_JAJOMB010000027.1"/>
</dbReference>
<dbReference type="Proteomes" id="UP001138997">
    <property type="component" value="Unassembled WGS sequence"/>
</dbReference>
<name>A0A9X1NLZ4_9ACTN</name>
<keyword evidence="3" id="KW-1003">Cell membrane</keyword>
<feature type="transmembrane region" description="Helical" evidence="7">
    <location>
        <begin position="36"/>
        <end position="55"/>
    </location>
</feature>
<keyword evidence="6 7" id="KW-0472">Membrane</keyword>
<keyword evidence="5 7" id="KW-1133">Transmembrane helix</keyword>
<dbReference type="PANTHER" id="PTHR37937:SF1">
    <property type="entry name" value="CONJUGATIVE TRANSFER: DNA TRANSPORT"/>
    <property type="match status" value="1"/>
</dbReference>
<sequence length="646" mass="68963">MAGIGGSTDRATAKASSIGNDRVTVGRGLLDGPGDYLLAGLLALVASVGVGTWLWGQLAGLLFSARWLDISIGQSITIAADLPGHWSDPRQAWPESAREHLPGLFGMLICAVLVLAGLGVGLRLVLRRSGRSRQVRGFASPGQLEALLSPQAALAKASWLRPGLTGKLIEAADVMVDLGRAGGRQVATAIDVSVLLLAAARSGKSSQIVIPWLRSWPGPALVTSVRTDVVKATLAIRRERGPVAVMDLSGTRWPETLRWSPVEGCEEFDVARRRADTMVQVGKSGDGGGMSDSTNAGFFGATATNLLAGWLHTAALTGRTMDDVLTWALDEHLDEPVRLLRDQPKAAMGVAAMMHGIYRAPMETRSNMWTTAMTSVAPLLSATAREVFSSGAGRSFNIEEFLRREGTIYLVVPKHEAAGLAPLISGFVDEITQTANALGSRTPSGRLDPPLGMFLDEVANISPLPHLPSLMSWSAGSGIFVLAVLQEIAQARAGWGRNGSDMLWGSATVKIALGGLSGDELADFSKLCGHYRETLVTTQRSATGTTTHTSLSDRSVLSAENIRTLSTEDREALIVHTSIPPVLTRMQRHYESPHAHEYAHSVTDTARQLAALNPGYPMPDDETRLAPPASRLTSVRRVLPSFRRAR</sequence>
<evidence type="ECO:0000256" key="4">
    <source>
        <dbReference type="ARBA" id="ARBA00022692"/>
    </source>
</evidence>
<dbReference type="EMBL" id="JAJOMB010000027">
    <property type="protein sequence ID" value="MCD5316171.1"/>
    <property type="molecule type" value="Genomic_DNA"/>
</dbReference>
<dbReference type="InterPro" id="IPR027417">
    <property type="entry name" value="P-loop_NTPase"/>
</dbReference>
<comment type="similarity">
    <text evidence="2">Belongs to the VirD4/TraG family.</text>
</comment>
<evidence type="ECO:0000313" key="9">
    <source>
        <dbReference type="Proteomes" id="UP001138997"/>
    </source>
</evidence>
<evidence type="ECO:0000256" key="1">
    <source>
        <dbReference type="ARBA" id="ARBA00004651"/>
    </source>
</evidence>
<dbReference type="PANTHER" id="PTHR37937">
    <property type="entry name" value="CONJUGATIVE TRANSFER: DNA TRANSPORT"/>
    <property type="match status" value="1"/>
</dbReference>
<keyword evidence="4 7" id="KW-0812">Transmembrane</keyword>
<proteinExistence type="inferred from homology"/>